<sequence length="368" mass="42395">MSHPAPPHARLLPRHTLRWLVVALLICLFTAQLINQFARHQLPVPYMGLMSDQFATFEQHRERVETLFLGASRFYHGLDPITFDETAQRAGCQSYSYNFSLTAMTPIEMGSILKQLAQKPLPKLKRVVIGYPAANRHMMKNQISNRNRYFNTWSNLWPHLRDIAVAPEVNSKQLAWLGSFLKAFIYEQFAIGRLSTAAFPLTAKAVQSELPSDHRRGFYSPKTIDDPTLGSHGRKRWQGIHHKPEQYPRQIAAAERYLSNQSVAHRRWKGDGKWARIHPVVEQVERLGLEPIVLFTPSLSTYIHTAATVDGAQRWREALPVLNYNQVTRYPKLFLTQERMDWSHSNWYGAQRFSKQLGQDLCGTLLPK</sequence>
<reference evidence="1" key="1">
    <citation type="submission" date="2015-04" db="EMBL/GenBank/DDBJ databases">
        <authorList>
            <person name="Syromyatnikov M.Y."/>
            <person name="Popov V.N."/>
        </authorList>
    </citation>
    <scope>NUCLEOTIDE SEQUENCE</scope>
    <source>
        <strain evidence="1">MO-1</strain>
    </source>
</reference>
<protein>
    <submittedName>
        <fullName evidence="1">Uncharacterized protein</fullName>
    </submittedName>
</protein>
<dbReference type="EMBL" id="LO017727">
    <property type="protein sequence ID" value="CRH07243.1"/>
    <property type="molecule type" value="Genomic_DNA"/>
</dbReference>
<evidence type="ECO:0000313" key="1">
    <source>
        <dbReference type="EMBL" id="CRH07243.1"/>
    </source>
</evidence>
<dbReference type="AlphaFoldDB" id="A0A1S7LLG1"/>
<organism evidence="1">
    <name type="scientific">Magnetococcus massalia (strain MO-1)</name>
    <dbReference type="NCBI Taxonomy" id="451514"/>
    <lineage>
        <taxon>Bacteria</taxon>
        <taxon>Pseudomonadati</taxon>
        <taxon>Pseudomonadota</taxon>
        <taxon>Magnetococcia</taxon>
        <taxon>Magnetococcales</taxon>
        <taxon>Magnetococcaceae</taxon>
        <taxon>Magnetococcus</taxon>
    </lineage>
</organism>
<accession>A0A1S7LLG1</accession>
<proteinExistence type="predicted"/>
<name>A0A1S7LLG1_MAGMO</name>
<gene>
    <name evidence="1" type="ORF">MAGMO_3102</name>
</gene>